<keyword evidence="2" id="KW-1185">Reference proteome</keyword>
<dbReference type="EMBL" id="CP037421">
    <property type="protein sequence ID" value="QDT27175.1"/>
    <property type="molecule type" value="Genomic_DNA"/>
</dbReference>
<gene>
    <name evidence="1" type="ORF">Enr10x_24900</name>
</gene>
<name>A0A517Q6D8_9PLAN</name>
<sequence>MVLMIEIIPVESPTIEDLKILRTLTEMGLAEIKAAAAHQTAIRQIRIFEGDWQSERQVLAKVYHQNRSEQPVPWRVRERDEFGEEEFLSPDGLKSRLEYWRSLELETQRNVDLESGLIATPEEFEPHDEDWF</sequence>
<organism evidence="1 2">
    <name type="scientific">Gimesia panareensis</name>
    <dbReference type="NCBI Taxonomy" id="2527978"/>
    <lineage>
        <taxon>Bacteria</taxon>
        <taxon>Pseudomonadati</taxon>
        <taxon>Planctomycetota</taxon>
        <taxon>Planctomycetia</taxon>
        <taxon>Planctomycetales</taxon>
        <taxon>Planctomycetaceae</taxon>
        <taxon>Gimesia</taxon>
    </lineage>
</organism>
<dbReference type="Proteomes" id="UP000315647">
    <property type="component" value="Chromosome"/>
</dbReference>
<accession>A0A517Q6D8</accession>
<reference evidence="1 2" key="1">
    <citation type="submission" date="2019-03" db="EMBL/GenBank/DDBJ databases">
        <title>Deep-cultivation of Planctomycetes and their phenomic and genomic characterization uncovers novel biology.</title>
        <authorList>
            <person name="Wiegand S."/>
            <person name="Jogler M."/>
            <person name="Boedeker C."/>
            <person name="Pinto D."/>
            <person name="Vollmers J."/>
            <person name="Rivas-Marin E."/>
            <person name="Kohn T."/>
            <person name="Peeters S.H."/>
            <person name="Heuer A."/>
            <person name="Rast P."/>
            <person name="Oberbeckmann S."/>
            <person name="Bunk B."/>
            <person name="Jeske O."/>
            <person name="Meyerdierks A."/>
            <person name="Storesund J.E."/>
            <person name="Kallscheuer N."/>
            <person name="Luecker S."/>
            <person name="Lage O.M."/>
            <person name="Pohl T."/>
            <person name="Merkel B.J."/>
            <person name="Hornburger P."/>
            <person name="Mueller R.-W."/>
            <person name="Bruemmer F."/>
            <person name="Labrenz M."/>
            <person name="Spormann A.M."/>
            <person name="Op den Camp H."/>
            <person name="Overmann J."/>
            <person name="Amann R."/>
            <person name="Jetten M.S.M."/>
            <person name="Mascher T."/>
            <person name="Medema M.H."/>
            <person name="Devos D.P."/>
            <person name="Kaster A.-K."/>
            <person name="Ovreas L."/>
            <person name="Rohde M."/>
            <person name="Galperin M.Y."/>
            <person name="Jogler C."/>
        </authorList>
    </citation>
    <scope>NUCLEOTIDE SEQUENCE [LARGE SCALE GENOMIC DNA]</scope>
    <source>
        <strain evidence="1 2">Enr10</strain>
    </source>
</reference>
<evidence type="ECO:0000313" key="1">
    <source>
        <dbReference type="EMBL" id="QDT27175.1"/>
    </source>
</evidence>
<dbReference type="AlphaFoldDB" id="A0A517Q6D8"/>
<evidence type="ECO:0000313" key="2">
    <source>
        <dbReference type="Proteomes" id="UP000315647"/>
    </source>
</evidence>
<protein>
    <submittedName>
        <fullName evidence="1">Uncharacterized protein</fullName>
    </submittedName>
</protein>
<proteinExistence type="predicted"/>